<evidence type="ECO:0000313" key="2">
    <source>
        <dbReference type="EMBL" id="GHH26894.1"/>
    </source>
</evidence>
<evidence type="ECO:0000313" key="3">
    <source>
        <dbReference type="Proteomes" id="UP000635387"/>
    </source>
</evidence>
<gene>
    <name evidence="2" type="ORF">GCM10017790_55070</name>
</gene>
<dbReference type="EMBL" id="BNAY01000006">
    <property type="protein sequence ID" value="GHH26894.1"/>
    <property type="molecule type" value="Genomic_DNA"/>
</dbReference>
<name>A0ABQ3LXV0_9PSEU</name>
<dbReference type="Proteomes" id="UP000635387">
    <property type="component" value="Unassembled WGS sequence"/>
</dbReference>
<reference evidence="3" key="1">
    <citation type="journal article" date="2019" name="Int. J. Syst. Evol. Microbiol.">
        <title>The Global Catalogue of Microorganisms (GCM) 10K type strain sequencing project: providing services to taxonomists for standard genome sequencing and annotation.</title>
        <authorList>
            <consortium name="The Broad Institute Genomics Platform"/>
            <consortium name="The Broad Institute Genome Sequencing Center for Infectious Disease"/>
            <person name="Wu L."/>
            <person name="Ma J."/>
        </authorList>
    </citation>
    <scope>NUCLEOTIDE SEQUENCE [LARGE SCALE GENOMIC DNA]</scope>
    <source>
        <strain evidence="3">CGMCC 4.7683</strain>
    </source>
</reference>
<feature type="region of interest" description="Disordered" evidence="1">
    <location>
        <begin position="54"/>
        <end position="73"/>
    </location>
</feature>
<organism evidence="2 3">
    <name type="scientific">Amycolatopsis oliviviridis</name>
    <dbReference type="NCBI Taxonomy" id="1471590"/>
    <lineage>
        <taxon>Bacteria</taxon>
        <taxon>Bacillati</taxon>
        <taxon>Actinomycetota</taxon>
        <taxon>Actinomycetes</taxon>
        <taxon>Pseudonocardiales</taxon>
        <taxon>Pseudonocardiaceae</taxon>
        <taxon>Amycolatopsis</taxon>
    </lineage>
</organism>
<comment type="caution">
    <text evidence="2">The sequence shown here is derived from an EMBL/GenBank/DDBJ whole genome shotgun (WGS) entry which is preliminary data.</text>
</comment>
<sequence>MRRRDGQDAVKASLRDSGSLKEAFTERARARRWARHRIAIRGLNAGRGRYFEGAGEAGGEAGAEEAVGFGGAA</sequence>
<evidence type="ECO:0000256" key="1">
    <source>
        <dbReference type="SAM" id="MobiDB-lite"/>
    </source>
</evidence>
<accession>A0ABQ3LXV0</accession>
<keyword evidence="3" id="KW-1185">Reference proteome</keyword>
<proteinExistence type="predicted"/>
<protein>
    <submittedName>
        <fullName evidence="2">Uncharacterized protein</fullName>
    </submittedName>
</protein>